<dbReference type="PATRIC" id="fig|1244869.3.peg.4356"/>
<evidence type="ECO:0000256" key="1">
    <source>
        <dbReference type="SAM" id="MobiDB-lite"/>
    </source>
</evidence>
<evidence type="ECO:0000313" key="2">
    <source>
        <dbReference type="EMBL" id="EME67694.1"/>
    </source>
</evidence>
<dbReference type="AlphaFoldDB" id="M3A5F3"/>
<organism evidence="2 3">
    <name type="scientific">Paramagnetospirillum caucaseum</name>
    <dbReference type="NCBI Taxonomy" id="1244869"/>
    <lineage>
        <taxon>Bacteria</taxon>
        <taxon>Pseudomonadati</taxon>
        <taxon>Pseudomonadota</taxon>
        <taxon>Alphaproteobacteria</taxon>
        <taxon>Rhodospirillales</taxon>
        <taxon>Magnetospirillaceae</taxon>
        <taxon>Paramagnetospirillum</taxon>
    </lineage>
</organism>
<feature type="region of interest" description="Disordered" evidence="1">
    <location>
        <begin position="400"/>
        <end position="484"/>
    </location>
</feature>
<feature type="compositionally biased region" description="Polar residues" evidence="1">
    <location>
        <begin position="452"/>
        <end position="466"/>
    </location>
</feature>
<gene>
    <name evidence="2" type="ORF">H261_22193</name>
</gene>
<accession>M3A5F3</accession>
<feature type="compositionally biased region" description="Acidic residues" evidence="1">
    <location>
        <begin position="472"/>
        <end position="481"/>
    </location>
</feature>
<dbReference type="Proteomes" id="UP000011744">
    <property type="component" value="Unassembled WGS sequence"/>
</dbReference>
<feature type="compositionally biased region" description="Acidic residues" evidence="1">
    <location>
        <begin position="423"/>
        <end position="441"/>
    </location>
</feature>
<protein>
    <submittedName>
        <fullName evidence="2">Uncharacterized protein</fullName>
    </submittedName>
</protein>
<proteinExistence type="predicted"/>
<keyword evidence="3" id="KW-1185">Reference proteome</keyword>
<evidence type="ECO:0000313" key="3">
    <source>
        <dbReference type="Proteomes" id="UP000011744"/>
    </source>
</evidence>
<name>M3A5F3_9PROT</name>
<sequence>MVLQFEPFYEAKTNTDENAVNRVMSAYRIVLKALSDPEGFDVRCNIIKVKAPKADVQNPVFHRAIEFDLATIAKRKSVPFNKRAVKDTITCYSRVCHWLYTRQPPLLDNSARDQLTTIGINAIEKLWLQENKKADAPKPRKPSLPKKVVQEVWDAIKDLPPPSPGHRSISFAAKQAVRNYLDGVASDEEATGEDAEPIEAADEVCFVPAGFTLDKFLTKETYKENPEYLVLFNIYPFVMGFCDHGLALNCYEGHNEYRTPGGDIRKRTGGSPIKDYMVSDEDNSIYEDHLETVVNWLEDNYESIKPIGNPPPSGGEDVPTDDSLEGDGVAVDDQSSVTATMVAVPELDDLLEMQIAEIHQLALRDASSELVTSIRDRIAQETDEHQRQKLETLWVMLQAQQKPAGDDQGRNGHDQEIDAGQGDGDDQSVMADDDTDPEDDPPSGGEEAPSNDLVTDSGEASVTSDPSLAGNENDDDDDDDYRPEPTEVEKAIAGASNLLTKIINELHETDFEDVEELVEHYQGDIVSRDDVYNALKEGIQTGLIFIIGGSVIGTVNLHNWTLHEFRCAVFYTDLVTYLHYSVKFANAFIEAASTLNLIRDERDEDGMWGGRTIQFSNPRVSLLARKNPKIIAKLRTYGKHMAEYEVASNRDCIYHELLGEDRCGDGCVGMTKFVKMFPSLTKAKEFCNSLSELNSYAVYKVLDSTMPFEDIVYENDDAPGSTSVIKTAYAQFRENHCQLEDQFGDYEAGATDSPYRF</sequence>
<reference evidence="2 3" key="1">
    <citation type="journal article" date="2014" name="Genome Announc.">
        <title>Draft Genome Sequence of Magnetospirillum sp. Strain SO-1, a Freshwater Magnetotactic Bacterium Isolated from the Ol'khovka River, Russia.</title>
        <authorList>
            <person name="Grouzdev D.S."/>
            <person name="Dziuba M.V."/>
            <person name="Sukhacheva M.S."/>
            <person name="Mardanov A.V."/>
            <person name="Beletskiy A.V."/>
            <person name="Kuznetsov B.B."/>
            <person name="Skryabin K.G."/>
        </authorList>
    </citation>
    <scope>NUCLEOTIDE SEQUENCE [LARGE SCALE GENOMIC DNA]</scope>
    <source>
        <strain evidence="2 3">SO-1</strain>
    </source>
</reference>
<dbReference type="EMBL" id="AONQ01000115">
    <property type="protein sequence ID" value="EME67694.1"/>
    <property type="molecule type" value="Genomic_DNA"/>
</dbReference>
<feature type="region of interest" description="Disordered" evidence="1">
    <location>
        <begin position="304"/>
        <end position="330"/>
    </location>
</feature>
<feature type="compositionally biased region" description="Basic and acidic residues" evidence="1">
    <location>
        <begin position="404"/>
        <end position="416"/>
    </location>
</feature>
<comment type="caution">
    <text evidence="2">The sequence shown here is derived from an EMBL/GenBank/DDBJ whole genome shotgun (WGS) entry which is preliminary data.</text>
</comment>